<evidence type="ECO:0008006" key="3">
    <source>
        <dbReference type="Google" id="ProtNLM"/>
    </source>
</evidence>
<dbReference type="EMBL" id="JAAIKD010000001">
    <property type="protein sequence ID" value="NEV92976.1"/>
    <property type="molecule type" value="Genomic_DNA"/>
</dbReference>
<accession>A0A6B3QXV6</accession>
<name>A0A6B3QXV6_9FLAO</name>
<evidence type="ECO:0000313" key="1">
    <source>
        <dbReference type="EMBL" id="NEV92976.1"/>
    </source>
</evidence>
<dbReference type="AlphaFoldDB" id="A0A6B3QXV6"/>
<sequence>MQAENQNMSSRKLRKYDFLDNTRILLNFKFDPIKDYLDNSAGMIIQQEKELNEKYQAWNKKHSNNPEMPDAFDIYEMEIINSSEFPNILNQSIYLTIYSTFENEFFKLCEWCQNAENLKIGPKDINGQGYIGQCRKYVTNVLDVNLDDLNELWAEIKKYQLIRNSIAHNNGIIKSPKNDVLTFIENSNGILFDIKKSQVKIESIDFLKTLIDKLTDFISGTAEIIMNGKKAST</sequence>
<dbReference type="Proteomes" id="UP000478505">
    <property type="component" value="Unassembled WGS sequence"/>
</dbReference>
<protein>
    <recommendedName>
        <fullName evidence="3">RiboL-PSP-HEPN domain-containing protein</fullName>
    </recommendedName>
</protein>
<proteinExistence type="predicted"/>
<evidence type="ECO:0000313" key="2">
    <source>
        <dbReference type="Proteomes" id="UP000478505"/>
    </source>
</evidence>
<comment type="caution">
    <text evidence="1">The sequence shown here is derived from an EMBL/GenBank/DDBJ whole genome shotgun (WGS) entry which is preliminary data.</text>
</comment>
<dbReference type="RefSeq" id="WP_164003682.1">
    <property type="nucleotide sequence ID" value="NZ_JAAIKD010000001.1"/>
</dbReference>
<gene>
    <name evidence="1" type="ORF">G3567_02295</name>
</gene>
<keyword evidence="2" id="KW-1185">Reference proteome</keyword>
<reference evidence="1 2" key="1">
    <citation type="submission" date="2020-02" db="EMBL/GenBank/DDBJ databases">
        <title>Flavobacteriaceae Psychroflexus bacterium YR1-1, complete genome.</title>
        <authorList>
            <person name="Li Y."/>
            <person name="Wu S."/>
        </authorList>
    </citation>
    <scope>NUCLEOTIDE SEQUENCE [LARGE SCALE GENOMIC DNA]</scope>
    <source>
        <strain evidence="1 2">YR1-1</strain>
    </source>
</reference>
<organism evidence="1 2">
    <name type="scientific">Psychroflexus aurantiacus</name>
    <dbReference type="NCBI Taxonomy" id="2709310"/>
    <lineage>
        <taxon>Bacteria</taxon>
        <taxon>Pseudomonadati</taxon>
        <taxon>Bacteroidota</taxon>
        <taxon>Flavobacteriia</taxon>
        <taxon>Flavobacteriales</taxon>
        <taxon>Flavobacteriaceae</taxon>
        <taxon>Psychroflexus</taxon>
    </lineage>
</organism>